<organism evidence="12 13">
    <name type="scientific">Tepidibacillus fermentans</name>
    <dbReference type="NCBI Taxonomy" id="1281767"/>
    <lineage>
        <taxon>Bacteria</taxon>
        <taxon>Bacillati</taxon>
        <taxon>Bacillota</taxon>
        <taxon>Bacilli</taxon>
        <taxon>Bacillales</taxon>
        <taxon>Bacillaceae</taxon>
        <taxon>Tepidibacillus</taxon>
    </lineage>
</organism>
<dbReference type="Gene3D" id="1.20.5.570">
    <property type="entry name" value="Single helix bin"/>
    <property type="match status" value="1"/>
</dbReference>
<comment type="similarity">
    <text evidence="1">Belongs to the UbiD family.</text>
</comment>
<dbReference type="RefSeq" id="WP_132766999.1">
    <property type="nucleotide sequence ID" value="NZ_SMAB01000002.1"/>
</dbReference>
<comment type="catalytic activity">
    <reaction evidence="4">
        <text>4-hydroxybenzoate + H(+) = phenol + CO2</text>
        <dbReference type="Rhea" id="RHEA:10876"/>
        <dbReference type="ChEBI" id="CHEBI:15378"/>
        <dbReference type="ChEBI" id="CHEBI:15882"/>
        <dbReference type="ChEBI" id="CHEBI:16526"/>
        <dbReference type="ChEBI" id="CHEBI:17879"/>
        <dbReference type="EC" id="4.1.1.61"/>
    </reaction>
</comment>
<dbReference type="PANTHER" id="PTHR30108:SF17">
    <property type="entry name" value="FERULIC ACID DECARBOXYLASE 1"/>
    <property type="match status" value="1"/>
</dbReference>
<dbReference type="SUPFAM" id="SSF50475">
    <property type="entry name" value="FMN-binding split barrel"/>
    <property type="match status" value="1"/>
</dbReference>
<evidence type="ECO:0000256" key="8">
    <source>
        <dbReference type="ARBA" id="ARBA00079372"/>
    </source>
</evidence>
<comment type="caution">
    <text evidence="12">The sequence shown here is derived from an EMBL/GenBank/DDBJ whole genome shotgun (WGS) entry which is preliminary data.</text>
</comment>
<evidence type="ECO:0000259" key="9">
    <source>
        <dbReference type="Pfam" id="PF01977"/>
    </source>
</evidence>
<evidence type="ECO:0000256" key="2">
    <source>
        <dbReference type="ARBA" id="ARBA00022575"/>
    </source>
</evidence>
<dbReference type="FunFam" id="3.40.1670.10:FF:000003">
    <property type="entry name" value="Phenolic acid decarboxylase"/>
    <property type="match status" value="1"/>
</dbReference>
<dbReference type="InterPro" id="IPR048304">
    <property type="entry name" value="UbiD_Rift_dom"/>
</dbReference>
<reference evidence="12 13" key="1">
    <citation type="submission" date="2019-03" db="EMBL/GenBank/DDBJ databases">
        <title>Genomic Encyclopedia of Type Strains, Phase IV (KMG-IV): sequencing the most valuable type-strain genomes for metagenomic binning, comparative biology and taxonomic classification.</title>
        <authorList>
            <person name="Goeker M."/>
        </authorList>
    </citation>
    <scope>NUCLEOTIDE SEQUENCE [LARGE SCALE GENOMIC DNA]</scope>
    <source>
        <strain evidence="12 13">DSM 23802</strain>
    </source>
</reference>
<feature type="domain" description="3-octaprenyl-4-hydroxybenzoate carboxy-lyase-like Rift-related" evidence="9">
    <location>
        <begin position="121"/>
        <end position="321"/>
    </location>
</feature>
<dbReference type="InterPro" id="IPR049383">
    <property type="entry name" value="UbiD-like_N"/>
</dbReference>
<evidence type="ECO:0000256" key="6">
    <source>
        <dbReference type="ARBA" id="ARBA00072018"/>
    </source>
</evidence>
<dbReference type="InterPro" id="IPR049381">
    <property type="entry name" value="UbiD-like_C"/>
</dbReference>
<dbReference type="AlphaFoldDB" id="A0A4V2UT48"/>
<dbReference type="EC" id="4.1.1.61" evidence="5"/>
<evidence type="ECO:0000256" key="1">
    <source>
        <dbReference type="ARBA" id="ARBA00010021"/>
    </source>
</evidence>
<dbReference type="InterPro" id="IPR022390">
    <property type="entry name" value="HBDC"/>
</dbReference>
<feature type="domain" description="3-octaprenyl-4-hydroxybenzoate carboxy-lyase-like C-terminal" evidence="11">
    <location>
        <begin position="327"/>
        <end position="449"/>
    </location>
</feature>
<dbReference type="Proteomes" id="UP000295788">
    <property type="component" value="Unassembled WGS sequence"/>
</dbReference>
<evidence type="ECO:0000256" key="5">
    <source>
        <dbReference type="ARBA" id="ARBA00066414"/>
    </source>
</evidence>
<proteinExistence type="inferred from homology"/>
<evidence type="ECO:0000256" key="7">
    <source>
        <dbReference type="ARBA" id="ARBA00078055"/>
    </source>
</evidence>
<evidence type="ECO:0000256" key="4">
    <source>
        <dbReference type="ARBA" id="ARBA00052687"/>
    </source>
</evidence>
<evidence type="ECO:0000256" key="3">
    <source>
        <dbReference type="ARBA" id="ARBA00022797"/>
    </source>
</evidence>
<gene>
    <name evidence="12" type="ORF">EDD72_102183</name>
</gene>
<dbReference type="NCBIfam" id="TIGR03701">
    <property type="entry name" value="mena_SCO4490"/>
    <property type="match status" value="1"/>
</dbReference>
<dbReference type="Pfam" id="PF20696">
    <property type="entry name" value="UbiD_C"/>
    <property type="match status" value="1"/>
</dbReference>
<dbReference type="GO" id="GO:0008694">
    <property type="term" value="F:4-hydroxy-3-polyprenylbenzoate decarboxylase activity"/>
    <property type="evidence" value="ECO:0007669"/>
    <property type="project" value="TreeGrafter"/>
</dbReference>
<dbReference type="InterPro" id="IPR002830">
    <property type="entry name" value="UbiD"/>
</dbReference>
<keyword evidence="13" id="KW-1185">Reference proteome</keyword>
<dbReference type="GO" id="GO:0018799">
    <property type="term" value="F:4-hydroxybenzoate decarboxylase activity"/>
    <property type="evidence" value="ECO:0007669"/>
    <property type="project" value="UniProtKB-EC"/>
</dbReference>
<dbReference type="SUPFAM" id="SSF143968">
    <property type="entry name" value="UbiD C-terminal domain-like"/>
    <property type="match status" value="1"/>
</dbReference>
<protein>
    <recommendedName>
        <fullName evidence="6">Phenolic acid decarboxylase</fullName>
        <ecNumber evidence="5">4.1.1.61</ecNumber>
    </recommendedName>
    <alternativeName>
        <fullName evidence="7">4-hydroxybenzoate decarboxylase</fullName>
    </alternativeName>
    <alternativeName>
        <fullName evidence="8">Phenolic acid decarboxylase subunit C</fullName>
    </alternativeName>
</protein>
<dbReference type="Pfam" id="PF20695">
    <property type="entry name" value="UbiD_N"/>
    <property type="match status" value="1"/>
</dbReference>
<evidence type="ECO:0000259" key="11">
    <source>
        <dbReference type="Pfam" id="PF20696"/>
    </source>
</evidence>
<evidence type="ECO:0000259" key="10">
    <source>
        <dbReference type="Pfam" id="PF20695"/>
    </source>
</evidence>
<dbReference type="GO" id="GO:0005829">
    <property type="term" value="C:cytosol"/>
    <property type="evidence" value="ECO:0007669"/>
    <property type="project" value="TreeGrafter"/>
</dbReference>
<sequence>MAYRDLREYIQDLERNGLLKRIRTEVDPELEIAEITDRVSKMPGGGPALLFENVKGYDIPVLTNAMGSYDRIKLALEVDDLDDIGKRIMEFLDNPSPTGLMAKIKTLPKLAEINSFIPKIVKSGPVQEVVITDQPSLDKFPILKTWPQDGGKFITMPLVFTKDPETGTRNCGMYRMQVFDHQTTGMHWHKHKDGALHQHKLKKDKDKPRRMEVAVAIGADPAVIYSATAPLPPEIDEMLFAGFLRKSPVELVKCKTVDLEVPAHAEIVLEGYVDVDELRMEGPFGDHTGYYSLADLYPVFHLTAITHRKNPIYISTLVGKPPQEDVYLGKATERIFLQLLKVMVPEIKDMNMPPEGVFHNCVIVSIKKRYPFQAKKVMNALWGLGLMMLSKLIIVVDEEVDVQNVSEVAWRVFNNIDPRRDITIIDGPLDDLDHSSPMPFIGSKMGIDATKKWPSEGHTREWPDDVEMSTEIKALVDRKWKDYGIE</sequence>
<accession>A0A4V2UT48</accession>
<dbReference type="GO" id="GO:0006744">
    <property type="term" value="P:ubiquinone biosynthetic process"/>
    <property type="evidence" value="ECO:0007669"/>
    <property type="project" value="TreeGrafter"/>
</dbReference>
<dbReference type="NCBIfam" id="TIGR00148">
    <property type="entry name" value="UbiD family decarboxylase"/>
    <property type="match status" value="1"/>
</dbReference>
<dbReference type="GO" id="GO:0009636">
    <property type="term" value="P:response to toxic substance"/>
    <property type="evidence" value="ECO:0007669"/>
    <property type="project" value="UniProtKB-KW"/>
</dbReference>
<name>A0A4V2UT48_9BACI</name>
<evidence type="ECO:0000313" key="13">
    <source>
        <dbReference type="Proteomes" id="UP000295788"/>
    </source>
</evidence>
<keyword evidence="2" id="KW-0216">Detoxification</keyword>
<dbReference type="Gene3D" id="3.40.1670.10">
    <property type="entry name" value="UbiD C-terminal domain-like"/>
    <property type="match status" value="1"/>
</dbReference>
<dbReference type="PANTHER" id="PTHR30108">
    <property type="entry name" value="3-OCTAPRENYL-4-HYDROXYBENZOATE CARBOXY-LYASE-RELATED"/>
    <property type="match status" value="1"/>
</dbReference>
<feature type="domain" description="3-octaprenyl-4-hydroxybenzoate carboxy-lyase-like N-terminal" evidence="10">
    <location>
        <begin position="10"/>
        <end position="88"/>
    </location>
</feature>
<dbReference type="Pfam" id="PF01977">
    <property type="entry name" value="UbiD"/>
    <property type="match status" value="1"/>
</dbReference>
<evidence type="ECO:0000313" key="12">
    <source>
        <dbReference type="EMBL" id="TCS84139.1"/>
    </source>
</evidence>
<dbReference type="EMBL" id="SMAB01000002">
    <property type="protein sequence ID" value="TCS84139.1"/>
    <property type="molecule type" value="Genomic_DNA"/>
</dbReference>
<keyword evidence="3" id="KW-0058">Aromatic hydrocarbons catabolism</keyword>
<dbReference type="OrthoDB" id="9809841at2"/>